<sequence length="471" mass="53753">MEDLPTLLVLSLCSVPICLLIPLLRDSWCKLYEIISSVREPSFGNPTQRKIQDIDHLSDSHETAAVLAELIQKDGAGAWPPRANHTHASWPAALRPYKEIFLEMAPHLASAEASLDDVSNRIRIDSFRARFRQLLDERVDLVKVTQLLEAAEAGRWDVFPRDVYNAFYSCIAMCRHAYRWSAIPVVRVAQLETVVDLPVQIIEPWTYLQRHFGCTSESGNNMSNLVLNFDSSGAYVHKINVGLSHTITSSEEAFSRVFHEVETLGLPVYHDMVQAIISFARTDKVACAMHMSRITDQLRPLLSSYYDRVHDQKIALSAWLSHVQGFYAWGAGYMDDTGAWVKFDGLSGNQVLLFQAIDAFCGLSRYLNEETRERNVPWRQRELCRVLEKHSFRAELGTSEEDVKIAKEFQEIMKRLRVFRSAHRTRAKTYLSQPAPERLPMTAGKSLLKSDLEQSLEYLDEFMVGRLMQTV</sequence>
<evidence type="ECO:0000313" key="5">
    <source>
        <dbReference type="EMBL" id="KEY74716.1"/>
    </source>
</evidence>
<feature type="binding site" description="proximal binding residue" evidence="4">
    <location>
        <position position="423"/>
    </location>
    <ligand>
        <name>heme b</name>
        <dbReference type="ChEBI" id="CHEBI:60344"/>
    </ligand>
    <ligandPart>
        <name>Fe</name>
        <dbReference type="ChEBI" id="CHEBI:18248"/>
    </ligandPart>
</feature>
<evidence type="ECO:0000256" key="2">
    <source>
        <dbReference type="ARBA" id="ARBA00022723"/>
    </source>
</evidence>
<dbReference type="Gene3D" id="1.20.58.480">
    <property type="match status" value="1"/>
</dbReference>
<evidence type="ECO:0000256" key="4">
    <source>
        <dbReference type="PIRSR" id="PIRSR600898-1"/>
    </source>
</evidence>
<keyword evidence="2 4" id="KW-0479">Metal-binding</keyword>
<keyword evidence="3 4" id="KW-0408">Iron</keyword>
<dbReference type="GO" id="GO:0019441">
    <property type="term" value="P:L-tryptophan catabolic process to kynurenine"/>
    <property type="evidence" value="ECO:0007669"/>
    <property type="project" value="InterPro"/>
</dbReference>
<dbReference type="EMBL" id="KL647495">
    <property type="protein sequence ID" value="KEY74716.1"/>
    <property type="molecule type" value="Genomic_DNA"/>
</dbReference>
<proteinExistence type="inferred from homology"/>
<dbReference type="PANTHER" id="PTHR28657">
    <property type="entry name" value="INDOLEAMINE 2,3-DIOXYGENASE"/>
    <property type="match status" value="1"/>
</dbReference>
<dbReference type="InterPro" id="IPR000898">
    <property type="entry name" value="Indolamine_dOase"/>
</dbReference>
<keyword evidence="4" id="KW-0349">Heme</keyword>
<dbReference type="OrthoDB" id="4662583at2759"/>
<dbReference type="Proteomes" id="UP000028045">
    <property type="component" value="Unassembled WGS sequence"/>
</dbReference>
<dbReference type="InterPro" id="IPR037217">
    <property type="entry name" value="Trp/Indoleamine_2_3_dOase-like"/>
</dbReference>
<dbReference type="GO" id="GO:0033754">
    <property type="term" value="F:indoleamine 2,3-dioxygenase activity"/>
    <property type="evidence" value="ECO:0007669"/>
    <property type="project" value="TreeGrafter"/>
</dbReference>
<dbReference type="AlphaFoldDB" id="A0A084BAY7"/>
<name>A0A084BAY7_STACB</name>
<dbReference type="GO" id="GO:0020037">
    <property type="term" value="F:heme binding"/>
    <property type="evidence" value="ECO:0007669"/>
    <property type="project" value="InterPro"/>
</dbReference>
<dbReference type="GO" id="GO:0046872">
    <property type="term" value="F:metal ion binding"/>
    <property type="evidence" value="ECO:0007669"/>
    <property type="project" value="UniProtKB-KW"/>
</dbReference>
<dbReference type="GO" id="GO:0034354">
    <property type="term" value="P:'de novo' NAD+ biosynthetic process from L-tryptophan"/>
    <property type="evidence" value="ECO:0007669"/>
    <property type="project" value="TreeGrafter"/>
</dbReference>
<evidence type="ECO:0008006" key="7">
    <source>
        <dbReference type="Google" id="ProtNLM"/>
    </source>
</evidence>
<evidence type="ECO:0000313" key="6">
    <source>
        <dbReference type="Proteomes" id="UP000028045"/>
    </source>
</evidence>
<gene>
    <name evidence="5" type="ORF">S7711_10953</name>
</gene>
<dbReference type="SUPFAM" id="SSF140959">
    <property type="entry name" value="Indolic compounds 2,3-dioxygenase-like"/>
    <property type="match status" value="1"/>
</dbReference>
<comment type="similarity">
    <text evidence="1">Belongs to the indoleamine 2,3-dioxygenase family.</text>
</comment>
<protein>
    <recommendedName>
        <fullName evidence="7">Indoleamine 2,3-dioxygenase</fullName>
    </recommendedName>
</protein>
<dbReference type="PANTHER" id="PTHR28657:SF11">
    <property type="entry name" value="INDOLEAMINE 2,3-DIOXYGENASE"/>
    <property type="match status" value="1"/>
</dbReference>
<reference evidence="5 6" key="1">
    <citation type="journal article" date="2014" name="BMC Genomics">
        <title>Comparative genome sequencing reveals chemotype-specific gene clusters in the toxigenic black mold Stachybotrys.</title>
        <authorList>
            <person name="Semeiks J."/>
            <person name="Borek D."/>
            <person name="Otwinowski Z."/>
            <person name="Grishin N.V."/>
        </authorList>
    </citation>
    <scope>NUCLEOTIDE SEQUENCE [LARGE SCALE GENOMIC DNA]</scope>
    <source>
        <strain evidence="6">CBS 109288 / IBT 7711</strain>
    </source>
</reference>
<keyword evidence="6" id="KW-1185">Reference proteome</keyword>
<evidence type="ECO:0000256" key="1">
    <source>
        <dbReference type="ARBA" id="ARBA00007119"/>
    </source>
</evidence>
<dbReference type="GO" id="GO:0005737">
    <property type="term" value="C:cytoplasm"/>
    <property type="evidence" value="ECO:0007669"/>
    <property type="project" value="TreeGrafter"/>
</dbReference>
<evidence type="ECO:0000256" key="3">
    <source>
        <dbReference type="ARBA" id="ARBA00023004"/>
    </source>
</evidence>
<dbReference type="HOGENOM" id="CLU_037866_0_0_1"/>
<organism evidence="5 6">
    <name type="scientific">Stachybotrys chartarum (strain CBS 109288 / IBT 7711)</name>
    <name type="common">Toxic black mold</name>
    <name type="synonym">Stilbospora chartarum</name>
    <dbReference type="NCBI Taxonomy" id="1280523"/>
    <lineage>
        <taxon>Eukaryota</taxon>
        <taxon>Fungi</taxon>
        <taxon>Dikarya</taxon>
        <taxon>Ascomycota</taxon>
        <taxon>Pezizomycotina</taxon>
        <taxon>Sordariomycetes</taxon>
        <taxon>Hypocreomycetidae</taxon>
        <taxon>Hypocreales</taxon>
        <taxon>Stachybotryaceae</taxon>
        <taxon>Stachybotrys</taxon>
    </lineage>
</organism>
<dbReference type="Pfam" id="PF01231">
    <property type="entry name" value="IDO"/>
    <property type="match status" value="1"/>
</dbReference>
<accession>A0A084BAY7</accession>